<evidence type="ECO:0000256" key="10">
    <source>
        <dbReference type="ARBA" id="ARBA00022990"/>
    </source>
</evidence>
<dbReference type="PRINTS" id="PR00264">
    <property type="entry name" value="INTERLEUKIN1"/>
</dbReference>
<organism evidence="18 19">
    <name type="scientific">Mesocricetus auratus</name>
    <name type="common">Golden hamster</name>
    <dbReference type="NCBI Taxonomy" id="10036"/>
    <lineage>
        <taxon>Eukaryota</taxon>
        <taxon>Metazoa</taxon>
        <taxon>Chordata</taxon>
        <taxon>Craniata</taxon>
        <taxon>Vertebrata</taxon>
        <taxon>Euteleostomi</taxon>
        <taxon>Mammalia</taxon>
        <taxon>Eutheria</taxon>
        <taxon>Euarchontoglires</taxon>
        <taxon>Glires</taxon>
        <taxon>Rodentia</taxon>
        <taxon>Myomorpha</taxon>
        <taxon>Muroidea</taxon>
        <taxon>Cricetidae</taxon>
        <taxon>Cricetinae</taxon>
        <taxon>Mesocricetus</taxon>
    </lineage>
</organism>
<evidence type="ECO:0000256" key="2">
    <source>
        <dbReference type="ARBA" id="ARBA00004496"/>
    </source>
</evidence>
<protein>
    <recommendedName>
        <fullName evidence="16">Interleukin-1</fullName>
    </recommendedName>
</protein>
<dbReference type="PRINTS" id="PR01357">
    <property type="entry name" value="INTRLEUKN1AB"/>
</dbReference>
<dbReference type="GO" id="GO:0045766">
    <property type="term" value="P:positive regulation of angiogenesis"/>
    <property type="evidence" value="ECO:0007669"/>
    <property type="project" value="Ensembl"/>
</dbReference>
<evidence type="ECO:0000256" key="3">
    <source>
        <dbReference type="ARBA" id="ARBA00004613"/>
    </source>
</evidence>
<dbReference type="InterPro" id="IPR003295">
    <property type="entry name" value="IL-1_alpha"/>
</dbReference>
<evidence type="ECO:0000256" key="13">
    <source>
        <dbReference type="ARBA" id="ARBA00023242"/>
    </source>
</evidence>
<evidence type="ECO:0000256" key="6">
    <source>
        <dbReference type="ARBA" id="ARBA00022514"/>
    </source>
</evidence>
<dbReference type="PANTHER" id="PTHR10078:SF33">
    <property type="entry name" value="INTERLEUKIN-1 ALPHA"/>
    <property type="match status" value="1"/>
</dbReference>
<dbReference type="Pfam" id="PF02394">
    <property type="entry name" value="IL1_propep"/>
    <property type="match status" value="1"/>
</dbReference>
<dbReference type="KEGG" id="maua:101838741"/>
<dbReference type="SMART" id="SM00125">
    <property type="entry name" value="IL1"/>
    <property type="match status" value="1"/>
</dbReference>
<keyword evidence="8" id="KW-0597">Phosphoprotein</keyword>
<dbReference type="PANTHER" id="PTHR10078">
    <property type="entry name" value="INTERLEUKIN-1 FAMILY MEMBER"/>
    <property type="match status" value="1"/>
</dbReference>
<dbReference type="GO" id="GO:0045944">
    <property type="term" value="P:positive regulation of transcription by RNA polymerase II"/>
    <property type="evidence" value="ECO:0007669"/>
    <property type="project" value="Ensembl"/>
</dbReference>
<dbReference type="GO" id="GO:0071222">
    <property type="term" value="P:cellular response to lipopolysaccharide"/>
    <property type="evidence" value="ECO:0007669"/>
    <property type="project" value="TreeGrafter"/>
</dbReference>
<comment type="similarity">
    <text evidence="4 16">Belongs to the IL-1 family.</text>
</comment>
<dbReference type="GO" id="GO:0002248">
    <property type="term" value="P:connective tissue replacement involved in inflammatory response wound healing"/>
    <property type="evidence" value="ECO:0007669"/>
    <property type="project" value="Ensembl"/>
</dbReference>
<dbReference type="GO" id="GO:0034605">
    <property type="term" value="P:cellular response to heat"/>
    <property type="evidence" value="ECO:0007669"/>
    <property type="project" value="Ensembl"/>
</dbReference>
<dbReference type="GO" id="GO:0005507">
    <property type="term" value="F:copper ion binding"/>
    <property type="evidence" value="ECO:0007669"/>
    <property type="project" value="Ensembl"/>
</dbReference>
<dbReference type="OrthoDB" id="9451248at2759"/>
<keyword evidence="6 16" id="KW-0202">Cytokine</keyword>
<comment type="subcellular location">
    <subcellularLocation>
        <location evidence="2">Cytoplasm</location>
    </subcellularLocation>
    <subcellularLocation>
        <location evidence="1">Nucleus</location>
    </subcellularLocation>
    <subcellularLocation>
        <location evidence="3 16">Secreted</location>
    </subcellularLocation>
</comment>
<evidence type="ECO:0000259" key="17">
    <source>
        <dbReference type="Pfam" id="PF02394"/>
    </source>
</evidence>
<dbReference type="GeneID" id="101838741"/>
<dbReference type="GO" id="GO:0005149">
    <property type="term" value="F:interleukin-1 receptor binding"/>
    <property type="evidence" value="ECO:0007669"/>
    <property type="project" value="UniProtKB-UniRule"/>
</dbReference>
<dbReference type="InterPro" id="IPR020877">
    <property type="entry name" value="IL-1_CS"/>
</dbReference>
<dbReference type="Proteomes" id="UP000886700">
    <property type="component" value="Unplaced"/>
</dbReference>
<evidence type="ECO:0000256" key="5">
    <source>
        <dbReference type="ARBA" id="ARBA00022490"/>
    </source>
</evidence>
<keyword evidence="13" id="KW-0539">Nucleus</keyword>
<keyword evidence="11" id="KW-0325">Glycoprotein</keyword>
<dbReference type="SUPFAM" id="SSF50353">
    <property type="entry name" value="Cytokine"/>
    <property type="match status" value="1"/>
</dbReference>
<dbReference type="GO" id="GO:0046688">
    <property type="term" value="P:response to copper ion"/>
    <property type="evidence" value="ECO:0007669"/>
    <property type="project" value="Ensembl"/>
</dbReference>
<dbReference type="GO" id="GO:0045840">
    <property type="term" value="P:positive regulation of mitotic nuclear division"/>
    <property type="evidence" value="ECO:0007669"/>
    <property type="project" value="Ensembl"/>
</dbReference>
<keyword evidence="5" id="KW-0963">Cytoplasm</keyword>
<keyword evidence="14 16" id="KW-0497">Mitogen</keyword>
<evidence type="ECO:0000256" key="1">
    <source>
        <dbReference type="ARBA" id="ARBA00004123"/>
    </source>
</evidence>
<dbReference type="GO" id="GO:0006955">
    <property type="term" value="P:immune response"/>
    <property type="evidence" value="ECO:0007669"/>
    <property type="project" value="InterPro"/>
</dbReference>
<proteinExistence type="inferred from homology"/>
<sequence length="269" mass="30747">MAKVPDLFEDLKNCYSENEEYNSAIDHLSLSQKSFYDASYGSLHENCTDKFVSLRTSETSKMSSLTFEESLVMVAATSDKGKILKKRRLGFNQAFAEDDLETITRNLEETIQSDSAPYVFQSNMRYKLIRRVMQEFVLNDSLNQNIYLDADQVHLKAASLNDLQHEVKFDMYVYSSEDDSKYPVTLKISNTQLFVSAQGEDQPVLLKEMPEIPKVITGSETDLIFFWKTVNSKNYFTSAAYPELFIATKEQSQVHLAMGLPSMTDFQIS</sequence>
<dbReference type="GO" id="GO:0005615">
    <property type="term" value="C:extracellular space"/>
    <property type="evidence" value="ECO:0007669"/>
    <property type="project" value="UniProtKB-KW"/>
</dbReference>
<name>A0A1U7Q4M0_MESAU</name>
<dbReference type="GO" id="GO:0005829">
    <property type="term" value="C:cytosol"/>
    <property type="evidence" value="ECO:0007669"/>
    <property type="project" value="UniProtKB-UniRule"/>
</dbReference>
<dbReference type="Gene3D" id="2.80.10.50">
    <property type="match status" value="1"/>
</dbReference>
<dbReference type="GO" id="GO:0005634">
    <property type="term" value="C:nucleus"/>
    <property type="evidence" value="ECO:0007669"/>
    <property type="project" value="UniProtKB-SubCell"/>
</dbReference>
<dbReference type="GO" id="GO:0005125">
    <property type="term" value="F:cytokine activity"/>
    <property type="evidence" value="ECO:0007669"/>
    <property type="project" value="UniProtKB-UniRule"/>
</dbReference>
<dbReference type="GO" id="GO:0033092">
    <property type="term" value="P:positive regulation of immature T cell proliferation in thymus"/>
    <property type="evidence" value="ECO:0007669"/>
    <property type="project" value="TreeGrafter"/>
</dbReference>
<evidence type="ECO:0000256" key="9">
    <source>
        <dbReference type="ARBA" id="ARBA00022620"/>
    </source>
</evidence>
<dbReference type="GO" id="GO:0051781">
    <property type="term" value="P:positive regulation of cell division"/>
    <property type="evidence" value="ECO:0007669"/>
    <property type="project" value="UniProtKB-KW"/>
</dbReference>
<dbReference type="GO" id="GO:0032743">
    <property type="term" value="P:positive regulation of interleukin-2 production"/>
    <property type="evidence" value="ECO:0007669"/>
    <property type="project" value="Ensembl"/>
</dbReference>
<dbReference type="eggNOG" id="ENOG502T3DD">
    <property type="taxonomic scope" value="Eukaryota"/>
</dbReference>
<dbReference type="GO" id="GO:0008285">
    <property type="term" value="P:negative regulation of cell population proliferation"/>
    <property type="evidence" value="ECO:0007669"/>
    <property type="project" value="Ensembl"/>
</dbReference>
<dbReference type="PRINTS" id="PR01358">
    <property type="entry name" value="INTRLEUKIN1A"/>
</dbReference>
<evidence type="ECO:0000256" key="14">
    <source>
        <dbReference type="ARBA" id="ARBA00023246"/>
    </source>
</evidence>
<dbReference type="InterPro" id="IPR000975">
    <property type="entry name" value="IL-1_fam"/>
</dbReference>
<evidence type="ECO:0000256" key="12">
    <source>
        <dbReference type="ARBA" id="ARBA00023198"/>
    </source>
</evidence>
<evidence type="ECO:0000256" key="8">
    <source>
        <dbReference type="ARBA" id="ARBA00022553"/>
    </source>
</evidence>
<evidence type="ECO:0000256" key="11">
    <source>
        <dbReference type="ARBA" id="ARBA00023180"/>
    </source>
</evidence>
<gene>
    <name evidence="19" type="primary">Il1a</name>
</gene>
<evidence type="ECO:0000313" key="19">
    <source>
        <dbReference type="RefSeq" id="XP_005068666.1"/>
    </source>
</evidence>
<dbReference type="AlphaFoldDB" id="A0A1U7Q4M0"/>
<dbReference type="STRING" id="10036.ENSMAUP00000020526"/>
<feature type="domain" description="Interleukin-1 propeptide" evidence="17">
    <location>
        <begin position="1"/>
        <end position="110"/>
    </location>
</feature>
<keyword evidence="18" id="KW-1185">Reference proteome</keyword>
<dbReference type="GO" id="GO:0019221">
    <property type="term" value="P:cytokine-mediated signaling pathway"/>
    <property type="evidence" value="ECO:0007669"/>
    <property type="project" value="Ensembl"/>
</dbReference>
<accession>A0A1U7Q4M0</accession>
<dbReference type="Pfam" id="PF00340">
    <property type="entry name" value="IL1"/>
    <property type="match status" value="1"/>
</dbReference>
<evidence type="ECO:0000256" key="15">
    <source>
        <dbReference type="ARBA" id="ARBA00034134"/>
    </source>
</evidence>
<evidence type="ECO:0000256" key="16">
    <source>
        <dbReference type="RuleBase" id="RU003753"/>
    </source>
</evidence>
<keyword evidence="10" id="KW-0007">Acetylation</keyword>
<dbReference type="PROSITE" id="PS00253">
    <property type="entry name" value="INTERLEUKIN_1"/>
    <property type="match status" value="1"/>
</dbReference>
<evidence type="ECO:0000313" key="18">
    <source>
        <dbReference type="Proteomes" id="UP000886700"/>
    </source>
</evidence>
<dbReference type="InterPro" id="IPR008996">
    <property type="entry name" value="IL1/FGF"/>
</dbReference>
<keyword evidence="7 16" id="KW-0964">Secreted</keyword>
<keyword evidence="9 16" id="KW-0666">Pyrogen</keyword>
<dbReference type="RefSeq" id="XP_005068666.1">
    <property type="nucleotide sequence ID" value="XM_005068609.4"/>
</dbReference>
<dbReference type="GO" id="GO:0035234">
    <property type="term" value="P:ectopic germ cell programmed cell death"/>
    <property type="evidence" value="ECO:0007669"/>
    <property type="project" value="Ensembl"/>
</dbReference>
<keyword evidence="12 16" id="KW-0395">Inflammatory response</keyword>
<comment type="subunit">
    <text evidence="15">Monomer. Interacts with TMED10; the interaction mediates the translocation from the cytoplasm into the ERGIC (endoplasmic reticulum-Golgi intermediate compartment) and thereby secretion. Interacts with IL1R1. Interacts with S100A13; this interaction is the first step in the export of IL1A, followed by direct translocation of this complex across the plasma membrane.</text>
</comment>
<dbReference type="GO" id="GO:0010575">
    <property type="term" value="P:positive regulation of vascular endothelial growth factor production"/>
    <property type="evidence" value="ECO:0007669"/>
    <property type="project" value="Ensembl"/>
</dbReference>
<reference evidence="19" key="1">
    <citation type="submission" date="2025-08" db="UniProtKB">
        <authorList>
            <consortium name="RefSeq"/>
        </authorList>
    </citation>
    <scope>IDENTIFICATION</scope>
    <source>
        <tissue evidence="19">Liver</tissue>
    </source>
</reference>
<dbReference type="GO" id="GO:0097192">
    <property type="term" value="P:extrinsic apoptotic signaling pathway in absence of ligand"/>
    <property type="evidence" value="ECO:0007669"/>
    <property type="project" value="Ensembl"/>
</dbReference>
<dbReference type="InterPro" id="IPR003502">
    <property type="entry name" value="IL-1_propep"/>
</dbReference>
<dbReference type="GO" id="GO:0050714">
    <property type="term" value="P:positive regulation of protein secretion"/>
    <property type="evidence" value="ECO:0007669"/>
    <property type="project" value="Ensembl"/>
</dbReference>
<dbReference type="CDD" id="cd23295">
    <property type="entry name" value="beta-trefoil_IL1A"/>
    <property type="match status" value="1"/>
</dbReference>
<evidence type="ECO:0000256" key="4">
    <source>
        <dbReference type="ARBA" id="ARBA00010448"/>
    </source>
</evidence>
<evidence type="ECO:0000256" key="7">
    <source>
        <dbReference type="ARBA" id="ARBA00022525"/>
    </source>
</evidence>
<dbReference type="GO" id="GO:0001660">
    <property type="term" value="P:fever generation"/>
    <property type="evidence" value="ECO:0007669"/>
    <property type="project" value="UniProtKB-UniRule"/>
</dbReference>
<dbReference type="CTD" id="3552"/>
<dbReference type="GO" id="GO:0006883">
    <property type="term" value="P:intracellular sodium ion homeostasis"/>
    <property type="evidence" value="ECO:0007669"/>
    <property type="project" value="Ensembl"/>
</dbReference>